<evidence type="ECO:0000259" key="2">
    <source>
        <dbReference type="Pfam" id="PF02517"/>
    </source>
</evidence>
<dbReference type="RefSeq" id="WP_119409587.1">
    <property type="nucleotide sequence ID" value="NZ_CP032869.1"/>
</dbReference>
<evidence type="ECO:0000256" key="1">
    <source>
        <dbReference type="SAM" id="Phobius"/>
    </source>
</evidence>
<keyword evidence="1" id="KW-0472">Membrane</keyword>
<feature type="transmembrane region" description="Helical" evidence="1">
    <location>
        <begin position="195"/>
        <end position="221"/>
    </location>
</feature>
<feature type="domain" description="CAAX prenyl protease 2/Lysostaphin resistance protein A-like" evidence="2">
    <location>
        <begin position="159"/>
        <end position="245"/>
    </location>
</feature>
<accession>A0A494VRI7</accession>
<name>A0A494VRI7_9SPHI</name>
<keyword evidence="3" id="KW-0482">Metalloprotease</keyword>
<proteinExistence type="predicted"/>
<dbReference type="GO" id="GO:0006508">
    <property type="term" value="P:proteolysis"/>
    <property type="evidence" value="ECO:0007669"/>
    <property type="project" value="UniProtKB-KW"/>
</dbReference>
<reference evidence="3 4" key="1">
    <citation type="submission" date="2018-10" db="EMBL/GenBank/DDBJ databases">
        <title>Genome sequencing of Mucilaginibacter sp. HYN0043.</title>
        <authorList>
            <person name="Kim M."/>
            <person name="Yi H."/>
        </authorList>
    </citation>
    <scope>NUCLEOTIDE SEQUENCE [LARGE SCALE GENOMIC DNA]</scope>
    <source>
        <strain evidence="3 4">HYN0043</strain>
    </source>
</reference>
<dbReference type="OrthoDB" id="158986at2"/>
<organism evidence="3 4">
    <name type="scientific">Mucilaginibacter celer</name>
    <dbReference type="NCBI Taxonomy" id="2305508"/>
    <lineage>
        <taxon>Bacteria</taxon>
        <taxon>Pseudomonadati</taxon>
        <taxon>Bacteroidota</taxon>
        <taxon>Sphingobacteriia</taxon>
        <taxon>Sphingobacteriales</taxon>
        <taxon>Sphingobacteriaceae</taxon>
        <taxon>Mucilaginibacter</taxon>
    </lineage>
</organism>
<keyword evidence="3" id="KW-0378">Hydrolase</keyword>
<dbReference type="KEGG" id="muh:HYN43_012080"/>
<keyword evidence="1" id="KW-1133">Transmembrane helix</keyword>
<dbReference type="Pfam" id="PF02517">
    <property type="entry name" value="Rce1-like"/>
    <property type="match status" value="1"/>
</dbReference>
<feature type="transmembrane region" description="Helical" evidence="1">
    <location>
        <begin position="154"/>
        <end position="174"/>
    </location>
</feature>
<feature type="transmembrane region" description="Helical" evidence="1">
    <location>
        <begin position="116"/>
        <end position="134"/>
    </location>
</feature>
<feature type="transmembrane region" description="Helical" evidence="1">
    <location>
        <begin position="233"/>
        <end position="252"/>
    </location>
</feature>
<feature type="transmembrane region" description="Helical" evidence="1">
    <location>
        <begin position="54"/>
        <end position="71"/>
    </location>
</feature>
<dbReference type="EMBL" id="CP032869">
    <property type="protein sequence ID" value="AYL95980.1"/>
    <property type="molecule type" value="Genomic_DNA"/>
</dbReference>
<dbReference type="GO" id="GO:0080120">
    <property type="term" value="P:CAAX-box protein maturation"/>
    <property type="evidence" value="ECO:0007669"/>
    <property type="project" value="UniProtKB-ARBA"/>
</dbReference>
<dbReference type="InterPro" id="IPR003675">
    <property type="entry name" value="Rce1/LyrA-like_dom"/>
</dbReference>
<feature type="transmembrane region" description="Helical" evidence="1">
    <location>
        <begin position="77"/>
        <end position="96"/>
    </location>
</feature>
<sequence>MITEEQEISQTRYCSQCGALNFISVRFCGSCGHRQSEINAEQSRPNNWQQLQQAALFYGINILVCALSSFVNYFKDIGWSLIVEVVIAGTAVIFFAYNWDDCKKLLRWPSFSWQKLAGYCAIAMIGGVIVHYSVTWINVTVFSRDGDYYSTFKGLPGGAFLLIFFLAVTPALFEELGFRGYLLKNLLNIADTGQAVFMSAFLFAIIHFSFISLFWLIPFALLLGYTRVKENTIWYGICIHFCFNLTACLFELL</sequence>
<evidence type="ECO:0000313" key="3">
    <source>
        <dbReference type="EMBL" id="AYL95980.1"/>
    </source>
</evidence>
<keyword evidence="3" id="KW-0645">Protease</keyword>
<keyword evidence="1" id="KW-0812">Transmembrane</keyword>
<evidence type="ECO:0000313" key="4">
    <source>
        <dbReference type="Proteomes" id="UP000270046"/>
    </source>
</evidence>
<dbReference type="GO" id="GO:0004175">
    <property type="term" value="F:endopeptidase activity"/>
    <property type="evidence" value="ECO:0007669"/>
    <property type="project" value="UniProtKB-ARBA"/>
</dbReference>
<gene>
    <name evidence="3" type="ORF">HYN43_012080</name>
</gene>
<protein>
    <submittedName>
        <fullName evidence="3">CPBP family intramembrane metalloprotease</fullName>
    </submittedName>
</protein>
<dbReference type="GO" id="GO:0008237">
    <property type="term" value="F:metallopeptidase activity"/>
    <property type="evidence" value="ECO:0007669"/>
    <property type="project" value="UniProtKB-KW"/>
</dbReference>
<dbReference type="AlphaFoldDB" id="A0A494VRI7"/>
<dbReference type="Proteomes" id="UP000270046">
    <property type="component" value="Chromosome"/>
</dbReference>
<keyword evidence="4" id="KW-1185">Reference proteome</keyword>